<protein>
    <submittedName>
        <fullName evidence="1">Uncharacterized protein</fullName>
    </submittedName>
</protein>
<dbReference type="Proteomes" id="UP001596227">
    <property type="component" value="Unassembled WGS sequence"/>
</dbReference>
<dbReference type="RefSeq" id="WP_137606541.1">
    <property type="nucleotide sequence ID" value="NZ_BJDH01000002.1"/>
</dbReference>
<comment type="caution">
    <text evidence="1">The sequence shown here is derived from an EMBL/GenBank/DDBJ whole genome shotgun (WGS) entry which is preliminary data.</text>
</comment>
<accession>A0ABW1UFD5</accession>
<sequence>MSFFSDLHLLPGTHTSSHTSSVSNQPLGTFYQFVLNVISAIKGFF</sequence>
<reference evidence="2" key="1">
    <citation type="journal article" date="2019" name="Int. J. Syst. Evol. Microbiol.">
        <title>The Global Catalogue of Microorganisms (GCM) 10K type strain sequencing project: providing services to taxonomists for standard genome sequencing and annotation.</title>
        <authorList>
            <consortium name="The Broad Institute Genomics Platform"/>
            <consortium name="The Broad Institute Genome Sequencing Center for Infectious Disease"/>
            <person name="Wu L."/>
            <person name="Ma J."/>
        </authorList>
    </citation>
    <scope>NUCLEOTIDE SEQUENCE [LARGE SCALE GENOMIC DNA]</scope>
    <source>
        <strain evidence="2">CCM 8934</strain>
    </source>
</reference>
<name>A0ABW1UFD5_9LACO</name>
<evidence type="ECO:0000313" key="2">
    <source>
        <dbReference type="Proteomes" id="UP001596227"/>
    </source>
</evidence>
<dbReference type="EMBL" id="JBHSSB010000015">
    <property type="protein sequence ID" value="MFC6294801.1"/>
    <property type="molecule type" value="Genomic_DNA"/>
</dbReference>
<organism evidence="1 2">
    <name type="scientific">Lactiplantibacillus daoliensis</name>
    <dbReference type="NCBI Taxonomy" id="2559916"/>
    <lineage>
        <taxon>Bacteria</taxon>
        <taxon>Bacillati</taxon>
        <taxon>Bacillota</taxon>
        <taxon>Bacilli</taxon>
        <taxon>Lactobacillales</taxon>
        <taxon>Lactobacillaceae</taxon>
        <taxon>Lactiplantibacillus</taxon>
    </lineage>
</organism>
<gene>
    <name evidence="1" type="ORF">ACFQH1_06270</name>
</gene>
<keyword evidence="2" id="KW-1185">Reference proteome</keyword>
<evidence type="ECO:0000313" key="1">
    <source>
        <dbReference type="EMBL" id="MFC6294801.1"/>
    </source>
</evidence>
<proteinExistence type="predicted"/>